<evidence type="ECO:0000313" key="1">
    <source>
        <dbReference type="EMBL" id="ORY13394.1"/>
    </source>
</evidence>
<dbReference type="AlphaFoldDB" id="A0A1Y1ZT38"/>
<reference evidence="1 2" key="1">
    <citation type="submission" date="2016-07" db="EMBL/GenBank/DDBJ databases">
        <title>Pervasive Adenine N6-methylation of Active Genes in Fungi.</title>
        <authorList>
            <consortium name="DOE Joint Genome Institute"/>
            <person name="Mondo S.J."/>
            <person name="Dannebaum R.O."/>
            <person name="Kuo R.C."/>
            <person name="Labutti K."/>
            <person name="Haridas S."/>
            <person name="Kuo A."/>
            <person name="Salamov A."/>
            <person name="Ahrendt S.R."/>
            <person name="Lipzen A."/>
            <person name="Sullivan W."/>
            <person name="Andreopoulos W.B."/>
            <person name="Clum A."/>
            <person name="Lindquist E."/>
            <person name="Daum C."/>
            <person name="Ramamoorthy G.K."/>
            <person name="Gryganskyi A."/>
            <person name="Culley D."/>
            <person name="Magnuson J.K."/>
            <person name="James T.Y."/>
            <person name="O'Malley M.A."/>
            <person name="Stajich J.E."/>
            <person name="Spatafora J.W."/>
            <person name="Visel A."/>
            <person name="Grigoriev I.V."/>
        </authorList>
    </citation>
    <scope>NUCLEOTIDE SEQUENCE [LARGE SCALE GENOMIC DNA]</scope>
    <source>
        <strain evidence="1 2">CBS 115471</strain>
    </source>
</reference>
<gene>
    <name evidence="1" type="ORF">BCR34DRAFT_267696</name>
</gene>
<name>A0A1Y1ZT38_9PLEO</name>
<protein>
    <submittedName>
        <fullName evidence="1">Uncharacterized protein</fullName>
    </submittedName>
</protein>
<evidence type="ECO:0000313" key="2">
    <source>
        <dbReference type="Proteomes" id="UP000193144"/>
    </source>
</evidence>
<keyword evidence="2" id="KW-1185">Reference proteome</keyword>
<accession>A0A1Y1ZT38</accession>
<dbReference type="Proteomes" id="UP000193144">
    <property type="component" value="Unassembled WGS sequence"/>
</dbReference>
<organism evidence="1 2">
    <name type="scientific">Clohesyomyces aquaticus</name>
    <dbReference type="NCBI Taxonomy" id="1231657"/>
    <lineage>
        <taxon>Eukaryota</taxon>
        <taxon>Fungi</taxon>
        <taxon>Dikarya</taxon>
        <taxon>Ascomycota</taxon>
        <taxon>Pezizomycotina</taxon>
        <taxon>Dothideomycetes</taxon>
        <taxon>Pleosporomycetidae</taxon>
        <taxon>Pleosporales</taxon>
        <taxon>Lindgomycetaceae</taxon>
        <taxon>Clohesyomyces</taxon>
    </lineage>
</organism>
<proteinExistence type="predicted"/>
<comment type="caution">
    <text evidence="1">The sequence shown here is derived from an EMBL/GenBank/DDBJ whole genome shotgun (WGS) entry which is preliminary data.</text>
</comment>
<sequence length="178" mass="20093">MHHEDHWASTETPFLCRDLSHLAFQSTAGRLEAANTDDLINFVANSRLFSTEIESILQQSLLFCPARPRTQYQKVLWRFLWSLIHSTNPLQHPSQLSIFTGNRNLGLIIKRNVTYIAASDPSPKVLSAITPAIQFSFLYQVGDCCRVLHYSPPLTPLPTPVQSVAPLQRVFRLQPPSA</sequence>
<dbReference type="EMBL" id="MCFA01000042">
    <property type="protein sequence ID" value="ORY13394.1"/>
    <property type="molecule type" value="Genomic_DNA"/>
</dbReference>